<evidence type="ECO:0000256" key="1">
    <source>
        <dbReference type="SAM" id="Phobius"/>
    </source>
</evidence>
<gene>
    <name evidence="2" type="ORF">N0D28_00450</name>
</gene>
<keyword evidence="1" id="KW-1133">Transmembrane helix</keyword>
<dbReference type="RefSeq" id="WP_260560460.1">
    <property type="nucleotide sequence ID" value="NZ_BAABEC010000167.1"/>
</dbReference>
<proteinExistence type="predicted"/>
<accession>A0ABY5YGI0</accession>
<evidence type="ECO:0000313" key="3">
    <source>
        <dbReference type="Proteomes" id="UP001060261"/>
    </source>
</evidence>
<evidence type="ECO:0000313" key="2">
    <source>
        <dbReference type="EMBL" id="UWX64185.1"/>
    </source>
</evidence>
<reference evidence="2" key="1">
    <citation type="submission" date="2022-09" db="EMBL/GenBank/DDBJ databases">
        <title>genome sequence of Deinococcus rubellus.</title>
        <authorList>
            <person name="Srinivasan S."/>
        </authorList>
    </citation>
    <scope>NUCLEOTIDE SEQUENCE</scope>
    <source>
        <strain evidence="2">Ant6</strain>
    </source>
</reference>
<name>A0ABY5YGI0_9DEIO</name>
<feature type="transmembrane region" description="Helical" evidence="1">
    <location>
        <begin position="26"/>
        <end position="45"/>
    </location>
</feature>
<protein>
    <submittedName>
        <fullName evidence="2">Uncharacterized protein</fullName>
    </submittedName>
</protein>
<dbReference type="Proteomes" id="UP001060261">
    <property type="component" value="Chromosome"/>
</dbReference>
<keyword evidence="1" id="KW-0472">Membrane</keyword>
<organism evidence="2 3">
    <name type="scientific">Deinococcus rubellus</name>
    <dbReference type="NCBI Taxonomy" id="1889240"/>
    <lineage>
        <taxon>Bacteria</taxon>
        <taxon>Thermotogati</taxon>
        <taxon>Deinococcota</taxon>
        <taxon>Deinococci</taxon>
        <taxon>Deinococcales</taxon>
        <taxon>Deinococcaceae</taxon>
        <taxon>Deinococcus</taxon>
    </lineage>
</organism>
<dbReference type="EMBL" id="CP104213">
    <property type="protein sequence ID" value="UWX64185.1"/>
    <property type="molecule type" value="Genomic_DNA"/>
</dbReference>
<keyword evidence="3" id="KW-1185">Reference proteome</keyword>
<sequence>MGFFLIAVGVVLQVLAIRAGGQKAIWLAGFGIAALALGVAAWRGGD</sequence>
<keyword evidence="1" id="KW-0812">Transmembrane</keyword>